<evidence type="ECO:0000256" key="2">
    <source>
        <dbReference type="ARBA" id="ARBA00022723"/>
    </source>
</evidence>
<reference evidence="8" key="1">
    <citation type="journal article" date="2019" name="Int. J. Syst. Evol. Microbiol.">
        <title>The Global Catalogue of Microorganisms (GCM) 10K type strain sequencing project: providing services to taxonomists for standard genome sequencing and annotation.</title>
        <authorList>
            <consortium name="The Broad Institute Genomics Platform"/>
            <consortium name="The Broad Institute Genome Sequencing Center for Infectious Disease"/>
            <person name="Wu L."/>
            <person name="Ma J."/>
        </authorList>
    </citation>
    <scope>NUCLEOTIDE SEQUENCE [LARGE SCALE GENOMIC DNA]</scope>
    <source>
        <strain evidence="8">JCM 14603</strain>
    </source>
</reference>
<keyword evidence="2" id="KW-0479">Metal-binding</keyword>
<evidence type="ECO:0000259" key="6">
    <source>
        <dbReference type="Pfam" id="PF03738"/>
    </source>
</evidence>
<dbReference type="EMBL" id="BAAAES010000020">
    <property type="protein sequence ID" value="GAA0677796.1"/>
    <property type="molecule type" value="Genomic_DNA"/>
</dbReference>
<proteinExistence type="predicted"/>
<dbReference type="Pfam" id="PF03738">
    <property type="entry name" value="GSP_synth"/>
    <property type="match status" value="1"/>
</dbReference>
<evidence type="ECO:0000313" key="8">
    <source>
        <dbReference type="Proteomes" id="UP001500238"/>
    </source>
</evidence>
<evidence type="ECO:0000256" key="3">
    <source>
        <dbReference type="ARBA" id="ARBA00022741"/>
    </source>
</evidence>
<organism evidence="7 8">
    <name type="scientific">Sphingomonas insulae</name>
    <dbReference type="NCBI Taxonomy" id="424800"/>
    <lineage>
        <taxon>Bacteria</taxon>
        <taxon>Pseudomonadati</taxon>
        <taxon>Pseudomonadota</taxon>
        <taxon>Alphaproteobacteria</taxon>
        <taxon>Sphingomonadales</taxon>
        <taxon>Sphingomonadaceae</taxon>
        <taxon>Sphingomonas</taxon>
    </lineage>
</organism>
<evidence type="ECO:0000256" key="5">
    <source>
        <dbReference type="ARBA" id="ARBA00022842"/>
    </source>
</evidence>
<evidence type="ECO:0000256" key="4">
    <source>
        <dbReference type="ARBA" id="ARBA00022840"/>
    </source>
</evidence>
<keyword evidence="8" id="KW-1185">Reference proteome</keyword>
<keyword evidence="4" id="KW-0067">ATP-binding</keyword>
<dbReference type="RefSeq" id="WP_208404291.1">
    <property type="nucleotide sequence ID" value="NZ_CP048422.1"/>
</dbReference>
<keyword evidence="1" id="KW-0436">Ligase</keyword>
<sequence length="71" mass="7650">MDNAAVERGPEGGYGNEGAIIQALAPLPTFSDLRPVVGSWIVGTDPVAMYIREDDVGITRDKARFIPHVII</sequence>
<comment type="caution">
    <text evidence="7">The sequence shown here is derived from an EMBL/GenBank/DDBJ whole genome shotgun (WGS) entry which is preliminary data.</text>
</comment>
<dbReference type="InterPro" id="IPR005494">
    <property type="entry name" value="GSPS_pre-ATP-grasp-like_dom"/>
</dbReference>
<accession>A0ABP3T6I6</accession>
<protein>
    <recommendedName>
        <fullName evidence="6">Glutathionylspermidine synthase pre-ATP-grasp-like domain-containing protein</fullName>
    </recommendedName>
</protein>
<evidence type="ECO:0000256" key="1">
    <source>
        <dbReference type="ARBA" id="ARBA00022598"/>
    </source>
</evidence>
<keyword evidence="5" id="KW-0460">Magnesium</keyword>
<gene>
    <name evidence="7" type="ORF">GCM10009102_32890</name>
</gene>
<dbReference type="Proteomes" id="UP001500238">
    <property type="component" value="Unassembled WGS sequence"/>
</dbReference>
<dbReference type="SUPFAM" id="SSF56059">
    <property type="entry name" value="Glutathione synthetase ATP-binding domain-like"/>
    <property type="match status" value="1"/>
</dbReference>
<keyword evidence="3" id="KW-0547">Nucleotide-binding</keyword>
<evidence type="ECO:0000313" key="7">
    <source>
        <dbReference type="EMBL" id="GAA0677796.1"/>
    </source>
</evidence>
<feature type="domain" description="Glutathionylspermidine synthase pre-ATP-grasp-like" evidence="6">
    <location>
        <begin position="7"/>
        <end position="70"/>
    </location>
</feature>
<name>A0ABP3T6I6_9SPHN</name>